<feature type="region of interest" description="Disordered" evidence="5">
    <location>
        <begin position="1462"/>
        <end position="1483"/>
    </location>
</feature>
<name>A0ABT6YGP5_9BACT</name>
<feature type="region of interest" description="Disordered" evidence="5">
    <location>
        <begin position="1667"/>
        <end position="1688"/>
    </location>
</feature>
<feature type="region of interest" description="Disordered" evidence="5">
    <location>
        <begin position="1897"/>
        <end position="1987"/>
    </location>
</feature>
<evidence type="ECO:0000256" key="4">
    <source>
        <dbReference type="ARBA" id="ARBA00022837"/>
    </source>
</evidence>
<dbReference type="Proteomes" id="UP001236507">
    <property type="component" value="Unassembled WGS sequence"/>
</dbReference>
<feature type="compositionally biased region" description="Acidic residues" evidence="5">
    <location>
        <begin position="1912"/>
        <end position="1933"/>
    </location>
</feature>
<dbReference type="Pfam" id="PF18884">
    <property type="entry name" value="TSP3_bac"/>
    <property type="match status" value="2"/>
</dbReference>
<evidence type="ECO:0000313" key="7">
    <source>
        <dbReference type="EMBL" id="MDI9862602.1"/>
    </source>
</evidence>
<gene>
    <name evidence="7" type="ORF">QM524_25480</name>
</gene>
<sequence>MNSTITFSHAMRKLFGASNVFTECLSYLGNILTNRIFAFVSFQFALVFFVSPVLGQNCTDLFLLNSYDGKVYSISALDGSKTLVTTMTTGKSNLAVGPDASSLSSTVFVSSETTSGSTVFKNNTSTGITLPLALGGLTTNPLTTGANAGYVYGMTSDRHLAKVYPSPSADLGVVTGDATWTGGTISNDAFFDNTGKMYVPVKNGTASYLYSVNLSTKVASQVIQLSGSIPANFQGIAFYNGMIYATEIVTSAVLLTTYVNARIYEINPNTGQGTVKTNVQLASFLGSAPNINLDLASCQSYTPITAPSCNELFGVVASNHSIYRIDLTTLATTLVSQGNQTNQGNMAFGPIPGNLNQNRFVTSVNASSGTIYTGPAQSTTSTLTSTGFTIASPIGLGTDPSTGIVYGIGLKELTKWTGSGNGIVVGTITGDATWTTGTTLNDIAVDASGNLYCILMENTASHLYRINPTTLVATKVVTASGAFPTMGNGAVGNGLAYLGDFFYYSRINGPNTDLWRINASTGVSTYVGSVNGVTLGDLGSCATVTNVPATFSFNCSAPSAGLVGTPLYANGTTGQTSTLRVPIGNAVNGQASLTVTISGAGIVSTPSPFTTTIAQGETFVDIPITYDGSGTAGTRTLTITSPNASGTCSITIAVSSDDADGDGVTDGQEGLDGTDPLDACSFVLASQTRTPSSSWNTSDCDGDGISNSTEKTNGTNPLDPCDPALAVPVISSSSLLNVCPATTVNLNSAVTGAIPSGSTLVWFTNNAHTGTAYATPTAATNGTYYAFHYNATTGCYSAASNSVDVFITSCTGTGATGGPCNTKSPWTNSLYTNLSATRSTGGLCLPIISGNNSNLVDADLTNNVNFSLTGLGCSITMAVKDNDAADTYPAGYYAGFKIGSANLISGSIASSVRIETYNNGAFVEGKDVVTSLIGIESSLLDGSGLATVGFVTTAAFDEVRIKYTTLLGTLFSGQVYYPVIEKFCAPTALTCNTQTILSNTTYPVVINDANTGISGLACVGCSINNSENLITSSTSDFATITMAAALGSTSSISVKDVLTTYTAGSFAGFNIANTSLINANLLSGITIKTYKAGVLQETSTTGTLLSVNSSLLTGSGNQLVGFVTTKDFDEVQFQITNLLGIISTTNVYNLVVQKLCAGPALTCGDTYLVSPTYPAVLNGSLTGISGAACVACAVNNTANVLDVSTSNYADIILTAGILSSGSISVKDAVTTYPAGTFAGYDVENSSLLGASLFNNATITTYLNGVAQESNAGGLISLTLLSSTRQVIGFKTTKPFNEVRISIANLVGVNVGTTRVYGVVLRSATTAGFTAPTLSGGGTTAAIANICPAATANLNSAVTSTTPVGSTLVWFTNNAHTGTALSTPGTAGAGTYYAFYYDATANCYSPASGAVTVTINVCDSDGDGDLDSTDPAPNDPCVWSVNQVLANTTTAWRNADCDGDGVKNYDEATGPDGNPATTADNTDPKSACSLNLTQVTLVATSTGDCDGDGVTNKDEINGLDRNPATTADNTNPLDPCSYNVADQVFANTTTTWKNADCDKDGNPNGTDPNPKVATANADMLTAPFGVPSIVNVLANDDFLPGLSTSIAKTGGTALGTYSFNNVTGVLTYSPAPTEPGTNVTIIYQVCNTAVTPQVCASATVTISVPAAGDLDGDGDPDNTDPAPTDGCVWGPNQVLANTTTAWRNSDCDGDGVTNYKEVTGTDNNPATTADNTNPLDGCSYNAVDQVLSSTSAAWKLLDCDKDGNPNGTDPNPKTPTAVADAFTAKYGSATGFNILANDDFLSGLSTSLSKTGGTANGTVSFNPLTGILTYTPLITERGTTVTVIYQVCNTAVTPNVCASATVTITVPVDTDADGVPDVDDLDDDNDGILDTVENAQLSADTDGDGIPNRLDLDSDNDGINDVDEANGIDIDGDGMADGLVSPTGIPSTAGLGLTPPDTDNDNKPNPYDLDSNNNGVTDLEESGLNPNLDANGDGIVDCTTNCDPDGDGILTPVDGLPNVWKDALLPDLTPTTDINSLEFLTAGTPRDFVVNVFEINNVPNVSGSTIGFRVAKISGFTITYSNTSGTSNVFGGTANSNSDWTFTENANFITVTAKPGVVIPQNGKKVIGFTVARKSGVPSNTSQNITVTIIYGSAGEEKVDNNTVETKITAN</sequence>
<dbReference type="Pfam" id="PF17963">
    <property type="entry name" value="Big_9"/>
    <property type="match status" value="1"/>
</dbReference>
<dbReference type="EMBL" id="JASHIF010000034">
    <property type="protein sequence ID" value="MDI9862602.1"/>
    <property type="molecule type" value="Genomic_DNA"/>
</dbReference>
<keyword evidence="6" id="KW-0472">Membrane</keyword>
<comment type="caution">
    <text evidence="7">The sequence shown here is derived from an EMBL/GenBank/DDBJ whole genome shotgun (WGS) entry which is preliminary data.</text>
</comment>
<keyword evidence="4" id="KW-0106">Calcium</keyword>
<dbReference type="Gene3D" id="4.10.1080.10">
    <property type="entry name" value="TSP type-3 repeat"/>
    <property type="match status" value="1"/>
</dbReference>
<comment type="subcellular location">
    <subcellularLocation>
        <location evidence="1">Secreted</location>
    </subcellularLocation>
</comment>
<dbReference type="SUPFAM" id="SSF103647">
    <property type="entry name" value="TSP type-3 repeat"/>
    <property type="match status" value="2"/>
</dbReference>
<keyword evidence="3" id="KW-0732">Signal</keyword>
<evidence type="ECO:0000256" key="3">
    <source>
        <dbReference type="ARBA" id="ARBA00022729"/>
    </source>
</evidence>
<evidence type="ECO:0000313" key="8">
    <source>
        <dbReference type="Proteomes" id="UP001236507"/>
    </source>
</evidence>
<feature type="compositionally biased region" description="Polar residues" evidence="5">
    <location>
        <begin position="689"/>
        <end position="716"/>
    </location>
</feature>
<dbReference type="SUPFAM" id="SSF63825">
    <property type="entry name" value="YWTD domain"/>
    <property type="match status" value="2"/>
</dbReference>
<evidence type="ECO:0000256" key="6">
    <source>
        <dbReference type="SAM" id="Phobius"/>
    </source>
</evidence>
<organism evidence="7 8">
    <name type="scientific">Flectobacillus roseus</name>
    <dbReference type="NCBI Taxonomy" id="502259"/>
    <lineage>
        <taxon>Bacteria</taxon>
        <taxon>Pseudomonadati</taxon>
        <taxon>Bacteroidota</taxon>
        <taxon>Cytophagia</taxon>
        <taxon>Cytophagales</taxon>
        <taxon>Flectobacillaceae</taxon>
        <taxon>Flectobacillus</taxon>
    </lineage>
</organism>
<dbReference type="InterPro" id="IPR028974">
    <property type="entry name" value="TSP_type-3_rpt"/>
</dbReference>
<proteinExistence type="predicted"/>
<feature type="region of interest" description="Disordered" evidence="5">
    <location>
        <begin position="689"/>
        <end position="717"/>
    </location>
</feature>
<evidence type="ECO:0000256" key="5">
    <source>
        <dbReference type="SAM" id="MobiDB-lite"/>
    </source>
</evidence>
<protein>
    <submittedName>
        <fullName evidence="7">Uncharacterized protein</fullName>
    </submittedName>
</protein>
<feature type="transmembrane region" description="Helical" evidence="6">
    <location>
        <begin position="36"/>
        <end position="55"/>
    </location>
</feature>
<dbReference type="RefSeq" id="WP_283346835.1">
    <property type="nucleotide sequence ID" value="NZ_JASHIF010000034.1"/>
</dbReference>
<keyword evidence="2" id="KW-0964">Secreted</keyword>
<accession>A0ABT6YGP5</accession>
<keyword evidence="6" id="KW-1133">Transmembrane helix</keyword>
<keyword evidence="8" id="KW-1185">Reference proteome</keyword>
<keyword evidence="6" id="KW-0812">Transmembrane</keyword>
<dbReference type="InterPro" id="IPR059100">
    <property type="entry name" value="TSP3_bac"/>
</dbReference>
<reference evidence="7 8" key="1">
    <citation type="submission" date="2023-05" db="EMBL/GenBank/DDBJ databases">
        <title>Novel species of genus Flectobacillus isolated from stream in China.</title>
        <authorList>
            <person name="Lu H."/>
        </authorList>
    </citation>
    <scope>NUCLEOTIDE SEQUENCE [LARGE SCALE GENOMIC DNA]</scope>
    <source>
        <strain evidence="7 8">KCTC 42575</strain>
    </source>
</reference>
<evidence type="ECO:0000256" key="1">
    <source>
        <dbReference type="ARBA" id="ARBA00004613"/>
    </source>
</evidence>
<evidence type="ECO:0000256" key="2">
    <source>
        <dbReference type="ARBA" id="ARBA00022525"/>
    </source>
</evidence>